<feature type="compositionally biased region" description="Basic and acidic residues" evidence="1">
    <location>
        <begin position="302"/>
        <end position="312"/>
    </location>
</feature>
<protein>
    <recommendedName>
        <fullName evidence="4">Leucine-rich repeat-containing protein 51</fullName>
    </recommendedName>
</protein>
<dbReference type="eggNOG" id="KOG1644">
    <property type="taxonomic scope" value="Eukaryota"/>
</dbReference>
<dbReference type="CDD" id="cd00084">
    <property type="entry name" value="HMG-box_SF"/>
    <property type="match status" value="1"/>
</dbReference>
<evidence type="ECO:0000256" key="1">
    <source>
        <dbReference type="SAM" id="MobiDB-lite"/>
    </source>
</evidence>
<dbReference type="Proteomes" id="UP000001357">
    <property type="component" value="Unassembled WGS sequence"/>
</dbReference>
<feature type="compositionally biased region" description="Basic and acidic residues" evidence="1">
    <location>
        <begin position="208"/>
        <end position="218"/>
    </location>
</feature>
<sequence length="473" mass="51378">MTESREEKGFAIGRLSRDRLSCAYEPVSAWPADVWSSCAPEALENLHGLDLTGCELTDDDLAFLTLFPNLKDLVLDHNEITSHAKLPPLPTCTSLSLNRNAITDYAQLAEVLAAACPQLSFLSLMMNPGSRHEMLGHSEEQCAVYRSTIVRTLPHLHFLDTHRVEEVERPSKTTTLPLSAKTVPSDFKVPSPSTSINPSEPQAASKQPESEPGTKPEPEPEPEPESEPEPEPEPEPEINVDLQDLQQLAAEINLDAAVTPQGPAAPAPMPEDYENNDLAPSDHVPLQVVVDPDTEVPAPRRRSGDSRRSTRLERLSRLMDSVSEEGSLPGVSESEVATASELGLSVGSAVDVIDEAESEAEATSPGPAGEERASLAAAFRLPYNTAMRSLRHTHAEPLNAYMHFGVAVRPALTTVLSNPTGPRMAGIMVDLWEAMPPRGLKLFEALAQQDMASYCDFYGHYPDGTPCEVIKYG</sequence>
<dbReference type="Gene3D" id="3.80.10.10">
    <property type="entry name" value="Ribonuclease Inhibitor"/>
    <property type="match status" value="1"/>
</dbReference>
<dbReference type="InterPro" id="IPR001611">
    <property type="entry name" value="Leu-rich_rpt"/>
</dbReference>
<dbReference type="AlphaFoldDB" id="A9V7N7"/>
<proteinExistence type="predicted"/>
<evidence type="ECO:0000313" key="2">
    <source>
        <dbReference type="EMBL" id="EDQ86409.1"/>
    </source>
</evidence>
<name>A9V7N7_MONBE</name>
<evidence type="ECO:0008006" key="4">
    <source>
        <dbReference type="Google" id="ProtNLM"/>
    </source>
</evidence>
<feature type="compositionally biased region" description="Polar residues" evidence="1">
    <location>
        <begin position="191"/>
        <end position="207"/>
    </location>
</feature>
<dbReference type="EMBL" id="CH991566">
    <property type="protein sequence ID" value="EDQ86409.1"/>
    <property type="molecule type" value="Genomic_DNA"/>
</dbReference>
<dbReference type="KEGG" id="mbr:MONBRDRAFT_28267"/>
<feature type="compositionally biased region" description="Acidic residues" evidence="1">
    <location>
        <begin position="219"/>
        <end position="237"/>
    </location>
</feature>
<dbReference type="PANTHER" id="PTHR46282">
    <property type="entry name" value="LEUCINE-RICH MELANOCYTE DIFFERENTIATION-ASSOCIATED PROTEIN"/>
    <property type="match status" value="1"/>
</dbReference>
<dbReference type="InterPro" id="IPR036910">
    <property type="entry name" value="HMG_box_dom_sf"/>
</dbReference>
<dbReference type="SUPFAM" id="SSF52058">
    <property type="entry name" value="L domain-like"/>
    <property type="match status" value="1"/>
</dbReference>
<gene>
    <name evidence="2" type="ORF">MONBRDRAFT_28267</name>
</gene>
<dbReference type="SUPFAM" id="SSF47095">
    <property type="entry name" value="HMG-box"/>
    <property type="match status" value="1"/>
</dbReference>
<dbReference type="STRING" id="81824.A9V7N7"/>
<dbReference type="PROSITE" id="PS51450">
    <property type="entry name" value="LRR"/>
    <property type="match status" value="1"/>
</dbReference>
<dbReference type="PANTHER" id="PTHR46282:SF1">
    <property type="entry name" value="LEUCINE-RICH REPEAT-CONTAINING PROTEIN 72-LIKE"/>
    <property type="match status" value="1"/>
</dbReference>
<evidence type="ECO:0000313" key="3">
    <source>
        <dbReference type="Proteomes" id="UP000001357"/>
    </source>
</evidence>
<keyword evidence="3" id="KW-1185">Reference proteome</keyword>
<feature type="region of interest" description="Disordered" evidence="1">
    <location>
        <begin position="165"/>
        <end position="237"/>
    </location>
</feature>
<reference evidence="2 3" key="1">
    <citation type="journal article" date="2008" name="Nature">
        <title>The genome of the choanoflagellate Monosiga brevicollis and the origin of metazoans.</title>
        <authorList>
            <consortium name="JGI Sequencing"/>
            <person name="King N."/>
            <person name="Westbrook M.J."/>
            <person name="Young S.L."/>
            <person name="Kuo A."/>
            <person name="Abedin M."/>
            <person name="Chapman J."/>
            <person name="Fairclough S."/>
            <person name="Hellsten U."/>
            <person name="Isogai Y."/>
            <person name="Letunic I."/>
            <person name="Marr M."/>
            <person name="Pincus D."/>
            <person name="Putnam N."/>
            <person name="Rokas A."/>
            <person name="Wright K.J."/>
            <person name="Zuzow R."/>
            <person name="Dirks W."/>
            <person name="Good M."/>
            <person name="Goodstein D."/>
            <person name="Lemons D."/>
            <person name="Li W."/>
            <person name="Lyons J.B."/>
            <person name="Morris A."/>
            <person name="Nichols S."/>
            <person name="Richter D.J."/>
            <person name="Salamov A."/>
            <person name="Bork P."/>
            <person name="Lim W.A."/>
            <person name="Manning G."/>
            <person name="Miller W.T."/>
            <person name="McGinnis W."/>
            <person name="Shapiro H."/>
            <person name="Tjian R."/>
            <person name="Grigoriev I.V."/>
            <person name="Rokhsar D."/>
        </authorList>
    </citation>
    <scope>NUCLEOTIDE SEQUENCE [LARGE SCALE GENOMIC DNA]</scope>
    <source>
        <strain evidence="3">MX1 / ATCC 50154</strain>
    </source>
</reference>
<dbReference type="GeneID" id="5894060"/>
<organism evidence="2 3">
    <name type="scientific">Monosiga brevicollis</name>
    <name type="common">Choanoflagellate</name>
    <dbReference type="NCBI Taxonomy" id="81824"/>
    <lineage>
        <taxon>Eukaryota</taxon>
        <taxon>Choanoflagellata</taxon>
        <taxon>Craspedida</taxon>
        <taxon>Salpingoecidae</taxon>
        <taxon>Monosiga</taxon>
    </lineage>
</organism>
<accession>A9V7N7</accession>
<dbReference type="RefSeq" id="XP_001748799.1">
    <property type="nucleotide sequence ID" value="XM_001748747.1"/>
</dbReference>
<feature type="region of interest" description="Disordered" evidence="1">
    <location>
        <begin position="259"/>
        <end position="312"/>
    </location>
</feature>
<dbReference type="InterPro" id="IPR032675">
    <property type="entry name" value="LRR_dom_sf"/>
</dbReference>
<dbReference type="InterPro" id="IPR043313">
    <property type="entry name" value="LRMDA"/>
</dbReference>
<dbReference type="InParanoid" id="A9V7N7"/>